<dbReference type="Pfam" id="PF13006">
    <property type="entry name" value="Nterm_IS4"/>
    <property type="match status" value="1"/>
</dbReference>
<dbReference type="RefSeq" id="WP_089205445.1">
    <property type="nucleotide sequence ID" value="NZ_FZOD01000002.1"/>
</dbReference>
<organism evidence="3 4">
    <name type="scientific">Streptosporangium subroseum</name>
    <dbReference type="NCBI Taxonomy" id="106412"/>
    <lineage>
        <taxon>Bacteria</taxon>
        <taxon>Bacillati</taxon>
        <taxon>Actinomycetota</taxon>
        <taxon>Actinomycetes</taxon>
        <taxon>Streptosporangiales</taxon>
        <taxon>Streptosporangiaceae</taxon>
        <taxon>Streptosporangium</taxon>
    </lineage>
</organism>
<accession>A0A239APH8</accession>
<name>A0A239APH8_9ACTN</name>
<sequence length="411" mass="46099">MAEWIKTGGPSRLTDLVALGALTSLLPRAVLDGAIEKYERREQRVRKLPAHVVVYLLIALCLFPDDDYEEVAEKLTGMLALMPGSRWEPPTRGAVTQARQRLGAEPVKEVFECVARPAASPTTEGAWLGRWRLMAIDGFVLDLPDTPANLEEFPKDSAGGYETVFAQARVVAISECASHAIVAADVSGCWDGEQTLAYSLYERLEEDMLLLADRDFYSFYAWGQARRTGAQLLWRVQAGLRPYWLRDLDDGSWLAVITNPVVGLHRSQKDRLREDARQGRSLDPDRAVIVRVVDYTVPDRKGDHIRLITTILDPAEVTAGRLASCYHQRWEAETGFDQLKTHLRGPGRILRSRTPDLARQEIWAYLLTHWALATLICVAATTEGVDPDRIKFLATLRIVRRSVTDRAAFPP</sequence>
<dbReference type="SUPFAM" id="SSF53098">
    <property type="entry name" value="Ribonuclease H-like"/>
    <property type="match status" value="1"/>
</dbReference>
<dbReference type="Proteomes" id="UP000198282">
    <property type="component" value="Unassembled WGS sequence"/>
</dbReference>
<dbReference type="PANTHER" id="PTHR37529">
    <property type="entry name" value="TRANSPOSASE INSG FOR INSERTION SEQUENCE ELEMENT IS4-RELATED"/>
    <property type="match status" value="1"/>
</dbReference>
<evidence type="ECO:0000259" key="1">
    <source>
        <dbReference type="Pfam" id="PF01609"/>
    </source>
</evidence>
<feature type="domain" description="Transposase IS4 N-terminal" evidence="2">
    <location>
        <begin position="18"/>
        <end position="112"/>
    </location>
</feature>
<reference evidence="3 4" key="1">
    <citation type="submission" date="2017-06" db="EMBL/GenBank/DDBJ databases">
        <authorList>
            <person name="Kim H.J."/>
            <person name="Triplett B.A."/>
        </authorList>
    </citation>
    <scope>NUCLEOTIDE SEQUENCE [LARGE SCALE GENOMIC DNA]</scope>
    <source>
        <strain evidence="3 4">CGMCC 4.2132</strain>
    </source>
</reference>
<evidence type="ECO:0000259" key="2">
    <source>
        <dbReference type="Pfam" id="PF13006"/>
    </source>
</evidence>
<feature type="domain" description="Transposase IS4-like" evidence="1">
    <location>
        <begin position="134"/>
        <end position="369"/>
    </location>
</feature>
<dbReference type="GO" id="GO:0004803">
    <property type="term" value="F:transposase activity"/>
    <property type="evidence" value="ECO:0007669"/>
    <property type="project" value="InterPro"/>
</dbReference>
<evidence type="ECO:0000313" key="4">
    <source>
        <dbReference type="Proteomes" id="UP000198282"/>
    </source>
</evidence>
<dbReference type="EMBL" id="FZOD01000002">
    <property type="protein sequence ID" value="SNR96954.1"/>
    <property type="molecule type" value="Genomic_DNA"/>
</dbReference>
<dbReference type="GO" id="GO:0006313">
    <property type="term" value="P:DNA transposition"/>
    <property type="evidence" value="ECO:0007669"/>
    <property type="project" value="InterPro"/>
</dbReference>
<proteinExistence type="predicted"/>
<dbReference type="Pfam" id="PF01609">
    <property type="entry name" value="DDE_Tnp_1"/>
    <property type="match status" value="1"/>
</dbReference>
<dbReference type="InterPro" id="IPR047952">
    <property type="entry name" value="Transpos_IS4"/>
</dbReference>
<dbReference type="GO" id="GO:0003677">
    <property type="term" value="F:DNA binding"/>
    <property type="evidence" value="ECO:0007669"/>
    <property type="project" value="InterPro"/>
</dbReference>
<dbReference type="PANTHER" id="PTHR37529:SF1">
    <property type="entry name" value="TRANSPOSASE INSG FOR INSERTION SEQUENCE ELEMENT IS4-RELATED"/>
    <property type="match status" value="1"/>
</dbReference>
<keyword evidence="4" id="KW-1185">Reference proteome</keyword>
<dbReference type="OrthoDB" id="477305at2"/>
<evidence type="ECO:0000313" key="3">
    <source>
        <dbReference type="EMBL" id="SNR96954.1"/>
    </source>
</evidence>
<dbReference type="InterPro" id="IPR012337">
    <property type="entry name" value="RNaseH-like_sf"/>
</dbReference>
<dbReference type="InterPro" id="IPR002559">
    <property type="entry name" value="Transposase_11"/>
</dbReference>
<protein>
    <submittedName>
        <fullName evidence="3">Transposase, IS4 family</fullName>
    </submittedName>
</protein>
<dbReference type="AlphaFoldDB" id="A0A239APH8"/>
<gene>
    <name evidence="3" type="ORF">SAMN05216276_100242</name>
</gene>
<dbReference type="InterPro" id="IPR024473">
    <property type="entry name" value="Transposases_IS4_N"/>
</dbReference>
<dbReference type="NCBIfam" id="NF033592">
    <property type="entry name" value="transpos_IS4_1"/>
    <property type="match status" value="1"/>
</dbReference>